<dbReference type="GO" id="GO:0005576">
    <property type="term" value="C:extracellular region"/>
    <property type="evidence" value="ECO:0007669"/>
    <property type="project" value="InterPro"/>
</dbReference>
<sequence length="156" mass="17318">MKAILPNGEEIDPTYHGAGYHGTSLDPEYVFKHGFTARGSDRRLLEHVLNNSQSAFRGTTASANVCSENAQGAVYWAEIDGWVYEIVSACWNVEKELEGRVPTPSGYGNSPHKGELEAAIPGEVRPHQIRMASKVIGKHGRLRASEWHFNKSFRKP</sequence>
<dbReference type="AlphaFoldDB" id="A0AA37RJT3"/>
<dbReference type="SUPFAM" id="SSF56399">
    <property type="entry name" value="ADP-ribosylation"/>
    <property type="match status" value="1"/>
</dbReference>
<organism evidence="1 2">
    <name type="scientific">Pseudomonas putida</name>
    <name type="common">Arthrobacter siderocapsulatus</name>
    <dbReference type="NCBI Taxonomy" id="303"/>
    <lineage>
        <taxon>Bacteria</taxon>
        <taxon>Pseudomonadati</taxon>
        <taxon>Pseudomonadota</taxon>
        <taxon>Gammaproteobacteria</taxon>
        <taxon>Pseudomonadales</taxon>
        <taxon>Pseudomonadaceae</taxon>
        <taxon>Pseudomonas</taxon>
    </lineage>
</organism>
<accession>A0AA37RJT3</accession>
<dbReference type="InterPro" id="IPR003898">
    <property type="entry name" value="Borpert_toxA"/>
</dbReference>
<evidence type="ECO:0000313" key="2">
    <source>
        <dbReference type="Proteomes" id="UP001161257"/>
    </source>
</evidence>
<proteinExistence type="predicted"/>
<gene>
    <name evidence="1" type="ORF">PPUN14671_47210</name>
</gene>
<dbReference type="EMBL" id="BSKJ01000013">
    <property type="protein sequence ID" value="GLO37884.1"/>
    <property type="molecule type" value="Genomic_DNA"/>
</dbReference>
<dbReference type="RefSeq" id="WP_284356856.1">
    <property type="nucleotide sequence ID" value="NZ_BSKF01000016.1"/>
</dbReference>
<dbReference type="Pfam" id="PF02917">
    <property type="entry name" value="Pertussis_S1"/>
    <property type="match status" value="1"/>
</dbReference>
<name>A0AA37RJT3_PSEPU</name>
<reference evidence="1" key="1">
    <citation type="submission" date="2023-01" db="EMBL/GenBank/DDBJ databases">
        <title>Whole-genome sequence of Pseudomonas putida NBRC 14671.</title>
        <authorList>
            <person name="Morohoshi T."/>
            <person name="Someya N."/>
        </authorList>
    </citation>
    <scope>NUCLEOTIDE SEQUENCE</scope>
    <source>
        <strain evidence="1">NBRC 14671</strain>
    </source>
</reference>
<dbReference type="Proteomes" id="UP001161257">
    <property type="component" value="Unassembled WGS sequence"/>
</dbReference>
<evidence type="ECO:0000313" key="1">
    <source>
        <dbReference type="EMBL" id="GLO37884.1"/>
    </source>
</evidence>
<comment type="caution">
    <text evidence="1">The sequence shown here is derived from an EMBL/GenBank/DDBJ whole genome shotgun (WGS) entry which is preliminary data.</text>
</comment>
<dbReference type="Gene3D" id="3.90.210.10">
    <property type="entry name" value="Heat-Labile Enterotoxin, subunit A"/>
    <property type="match status" value="1"/>
</dbReference>
<dbReference type="GO" id="GO:0003950">
    <property type="term" value="F:NAD+ poly-ADP-ribosyltransferase activity"/>
    <property type="evidence" value="ECO:0007669"/>
    <property type="project" value="InterPro"/>
</dbReference>
<protein>
    <submittedName>
        <fullName evidence="1">Uncharacterized protein</fullName>
    </submittedName>
</protein>